<gene>
    <name evidence="2" type="ORF">F8153_04550</name>
</gene>
<accession>A0A833HQ15</accession>
<reference evidence="2 3" key="1">
    <citation type="submission" date="2019-10" db="EMBL/GenBank/DDBJ databases">
        <title>Alkaliphilus serpentinus sp. nov. and Alkaliphilus pronyensis sp. nov., two novel anaerobic alkaliphilic species isolated from the serpentinized-hosted hydrothermal field of the Prony Bay (New Caledonia).</title>
        <authorList>
            <person name="Postec A."/>
        </authorList>
    </citation>
    <scope>NUCLEOTIDE SEQUENCE [LARGE SCALE GENOMIC DNA]</scope>
    <source>
        <strain evidence="2 3">LacT</strain>
    </source>
</reference>
<evidence type="ECO:0000313" key="2">
    <source>
        <dbReference type="EMBL" id="KAB3531454.1"/>
    </source>
</evidence>
<evidence type="ECO:0000259" key="1">
    <source>
        <dbReference type="SMART" id="SM00481"/>
    </source>
</evidence>
<name>A0A833HQ15_9FIRM</name>
<dbReference type="OrthoDB" id="9791620at2"/>
<proteinExistence type="predicted"/>
<dbReference type="RefSeq" id="WP_151865182.1">
    <property type="nucleotide sequence ID" value="NZ_WBZB01000013.1"/>
</dbReference>
<dbReference type="Pfam" id="PF02811">
    <property type="entry name" value="PHP"/>
    <property type="match status" value="1"/>
</dbReference>
<dbReference type="GO" id="GO:0035312">
    <property type="term" value="F:5'-3' DNA exonuclease activity"/>
    <property type="evidence" value="ECO:0007669"/>
    <property type="project" value="TreeGrafter"/>
</dbReference>
<evidence type="ECO:0000313" key="3">
    <source>
        <dbReference type="Proteomes" id="UP000465601"/>
    </source>
</evidence>
<sequence length="240" mass="27422">MKIAYDFHIHSGLSPCSEDEMTPNNVINMAKLKGLDVIAITDHNSTLNLQAFLKVADKKEILIIPGAEITSKEEVHLLTLFSGMEEANDFQKIINQYLPQDDNNTKIFGNQRLYNERDEIIGEYEFLLNNTLSLSLEEIIQRVYSLNGAVIPAHIDRHSYSILSNLGFISPNLMLTTLEITMGCNLVEFNEKYPYLKDYRYIVNSDAHHLGSILERQSFLEVERLTAEAVIDKLRSKKEN</sequence>
<dbReference type="PANTHER" id="PTHR42924:SF3">
    <property type="entry name" value="POLYMERASE_HISTIDINOL PHOSPHATASE N-TERMINAL DOMAIN-CONTAINING PROTEIN"/>
    <property type="match status" value="1"/>
</dbReference>
<dbReference type="InterPro" id="IPR003141">
    <property type="entry name" value="Pol/His_phosphatase_N"/>
</dbReference>
<dbReference type="SUPFAM" id="SSF89550">
    <property type="entry name" value="PHP domain-like"/>
    <property type="match status" value="1"/>
</dbReference>
<comment type="caution">
    <text evidence="2">The sequence shown here is derived from an EMBL/GenBank/DDBJ whole genome shotgun (WGS) entry which is preliminary data.</text>
</comment>
<dbReference type="EMBL" id="WBZB01000013">
    <property type="protein sequence ID" value="KAB3531454.1"/>
    <property type="molecule type" value="Genomic_DNA"/>
</dbReference>
<dbReference type="AlphaFoldDB" id="A0A833HQ15"/>
<dbReference type="PANTHER" id="PTHR42924">
    <property type="entry name" value="EXONUCLEASE"/>
    <property type="match status" value="1"/>
</dbReference>
<dbReference type="SMART" id="SM00481">
    <property type="entry name" value="POLIIIAc"/>
    <property type="match status" value="1"/>
</dbReference>
<feature type="domain" description="Polymerase/histidinol phosphatase N-terminal" evidence="1">
    <location>
        <begin position="5"/>
        <end position="73"/>
    </location>
</feature>
<dbReference type="Gene3D" id="3.20.20.140">
    <property type="entry name" value="Metal-dependent hydrolases"/>
    <property type="match status" value="1"/>
</dbReference>
<keyword evidence="3" id="KW-1185">Reference proteome</keyword>
<dbReference type="InterPro" id="IPR052018">
    <property type="entry name" value="PHP_domain"/>
</dbReference>
<dbReference type="InterPro" id="IPR004013">
    <property type="entry name" value="PHP_dom"/>
</dbReference>
<organism evidence="2 3">
    <name type="scientific">Alkaliphilus serpentinus</name>
    <dbReference type="NCBI Taxonomy" id="1482731"/>
    <lineage>
        <taxon>Bacteria</taxon>
        <taxon>Bacillati</taxon>
        <taxon>Bacillota</taxon>
        <taxon>Clostridia</taxon>
        <taxon>Peptostreptococcales</taxon>
        <taxon>Natronincolaceae</taxon>
        <taxon>Alkaliphilus</taxon>
    </lineage>
</organism>
<dbReference type="GO" id="GO:0004534">
    <property type="term" value="F:5'-3' RNA exonuclease activity"/>
    <property type="evidence" value="ECO:0007669"/>
    <property type="project" value="TreeGrafter"/>
</dbReference>
<dbReference type="CDD" id="cd07432">
    <property type="entry name" value="PHP_HisPPase"/>
    <property type="match status" value="1"/>
</dbReference>
<dbReference type="InterPro" id="IPR016195">
    <property type="entry name" value="Pol/histidinol_Pase-like"/>
</dbReference>
<dbReference type="Proteomes" id="UP000465601">
    <property type="component" value="Unassembled WGS sequence"/>
</dbReference>
<protein>
    <submittedName>
        <fullName evidence="2">PHP domain-containing protein</fullName>
    </submittedName>
</protein>